<keyword evidence="4" id="KW-0548">Nucleotidyltransferase</keyword>
<proteinExistence type="inferred from homology"/>
<evidence type="ECO:0000313" key="12">
    <source>
        <dbReference type="Proteomes" id="UP000590868"/>
    </source>
</evidence>
<dbReference type="PRINTS" id="PR00970">
    <property type="entry name" value="RIBTRNSFRASE"/>
</dbReference>
<dbReference type="GO" id="GO:0003950">
    <property type="term" value="F:NAD+ poly-ADP-ribosyltransferase activity"/>
    <property type="evidence" value="ECO:0007669"/>
    <property type="project" value="TreeGrafter"/>
</dbReference>
<dbReference type="AlphaFoldDB" id="A0A7L2BEQ2"/>
<name>A0A7L2BEQ2_9GRUI</name>
<dbReference type="Proteomes" id="UP000590868">
    <property type="component" value="Unassembled WGS sequence"/>
</dbReference>
<dbReference type="SUPFAM" id="SSF56399">
    <property type="entry name" value="ADP-ribosylation"/>
    <property type="match status" value="1"/>
</dbReference>
<feature type="non-terminal residue" evidence="11">
    <location>
        <position position="1"/>
    </location>
</feature>
<keyword evidence="5" id="KW-0732">Signal</keyword>
<evidence type="ECO:0000256" key="9">
    <source>
        <dbReference type="ARBA" id="ARBA00047597"/>
    </source>
</evidence>
<dbReference type="InterPro" id="IPR000768">
    <property type="entry name" value="ART"/>
</dbReference>
<evidence type="ECO:0000256" key="5">
    <source>
        <dbReference type="ARBA" id="ARBA00022729"/>
    </source>
</evidence>
<organism evidence="11 12">
    <name type="scientific">Heliornis fulica</name>
    <name type="common">sungrebe</name>
    <dbReference type="NCBI Taxonomy" id="54369"/>
    <lineage>
        <taxon>Eukaryota</taxon>
        <taxon>Metazoa</taxon>
        <taxon>Chordata</taxon>
        <taxon>Craniata</taxon>
        <taxon>Vertebrata</taxon>
        <taxon>Euteleostomi</taxon>
        <taxon>Archelosauria</taxon>
        <taxon>Archosauria</taxon>
        <taxon>Dinosauria</taxon>
        <taxon>Saurischia</taxon>
        <taxon>Theropoda</taxon>
        <taxon>Coelurosauria</taxon>
        <taxon>Aves</taxon>
        <taxon>Neognathae</taxon>
        <taxon>Neoaves</taxon>
        <taxon>Gruiformes</taxon>
        <taxon>Heliornithidae</taxon>
        <taxon>Heliornis</taxon>
    </lineage>
</organism>
<evidence type="ECO:0000256" key="6">
    <source>
        <dbReference type="ARBA" id="ARBA00022857"/>
    </source>
</evidence>
<protein>
    <recommendedName>
        <fullName evidence="10">NAD(P)(+)--arginine ADP-ribosyltransferase</fullName>
        <ecNumber evidence="10">2.4.2.31</ecNumber>
    </recommendedName>
    <alternativeName>
        <fullName evidence="10">Mono(ADP-ribosyl)transferase</fullName>
    </alternativeName>
</protein>
<keyword evidence="3 10" id="KW-0808">Transferase</keyword>
<sequence length="73" mass="8359">SEALRTLRDARPQHCHHVYRGVQGIRFTAQHRDSVRFGHFASASLKDKSTQHFGRDTVFVVETCYGAPIRDFS</sequence>
<dbReference type="InterPro" id="IPR050999">
    <property type="entry name" value="ADP-ribosyltransferase_ARG"/>
</dbReference>
<evidence type="ECO:0000256" key="3">
    <source>
        <dbReference type="ARBA" id="ARBA00022679"/>
    </source>
</evidence>
<comment type="similarity">
    <text evidence="1 10">Belongs to the Arg-specific ADP-ribosyltransferase family.</text>
</comment>
<dbReference type="GO" id="GO:0106274">
    <property type="term" value="F:NAD+-protein-arginine ADP-ribosyltransferase activity"/>
    <property type="evidence" value="ECO:0007669"/>
    <property type="project" value="UniProtKB-EC"/>
</dbReference>
<keyword evidence="8" id="KW-1015">Disulfide bond</keyword>
<keyword evidence="12" id="KW-1185">Reference proteome</keyword>
<dbReference type="PANTHER" id="PTHR10339:SF19">
    <property type="entry name" value="GPI-LINKED NAD(P)(+)--ARGININE ADP-RIBOSYLTRANSFERASE 1"/>
    <property type="match status" value="1"/>
</dbReference>
<dbReference type="EMBL" id="VXBZ01026931">
    <property type="protein sequence ID" value="NXP56849.1"/>
    <property type="molecule type" value="Genomic_DNA"/>
</dbReference>
<keyword evidence="6 10" id="KW-0521">NADP</keyword>
<keyword evidence="2 10" id="KW-0328">Glycosyltransferase</keyword>
<evidence type="ECO:0000256" key="8">
    <source>
        <dbReference type="ARBA" id="ARBA00023157"/>
    </source>
</evidence>
<gene>
    <name evidence="11" type="primary">Madprt_1</name>
    <name evidence="11" type="ORF">HELFUL_R14756</name>
</gene>
<comment type="catalytic activity">
    <reaction evidence="9 10">
        <text>L-arginyl-[protein] + NAD(+) = N(omega)-(ADP-D-ribosyl)-L-arginyl-[protein] + nicotinamide + H(+)</text>
        <dbReference type="Rhea" id="RHEA:19149"/>
        <dbReference type="Rhea" id="RHEA-COMP:10532"/>
        <dbReference type="Rhea" id="RHEA-COMP:15087"/>
        <dbReference type="ChEBI" id="CHEBI:15378"/>
        <dbReference type="ChEBI" id="CHEBI:17154"/>
        <dbReference type="ChEBI" id="CHEBI:29965"/>
        <dbReference type="ChEBI" id="CHEBI:57540"/>
        <dbReference type="ChEBI" id="CHEBI:142554"/>
        <dbReference type="EC" id="2.4.2.31"/>
    </reaction>
</comment>
<keyword evidence="7 10" id="KW-0520">NAD</keyword>
<comment type="caution">
    <text evidence="11">The sequence shown here is derived from an EMBL/GenBank/DDBJ whole genome shotgun (WGS) entry which is preliminary data.</text>
</comment>
<dbReference type="EC" id="2.4.2.31" evidence="10"/>
<dbReference type="Gene3D" id="3.90.176.10">
    <property type="entry name" value="Toxin ADP-ribosyltransferase, Chain A, domain 1"/>
    <property type="match status" value="1"/>
</dbReference>
<dbReference type="GO" id="GO:0016779">
    <property type="term" value="F:nucleotidyltransferase activity"/>
    <property type="evidence" value="ECO:0007669"/>
    <property type="project" value="UniProtKB-KW"/>
</dbReference>
<evidence type="ECO:0000313" key="11">
    <source>
        <dbReference type="EMBL" id="NXP56849.1"/>
    </source>
</evidence>
<feature type="non-terminal residue" evidence="11">
    <location>
        <position position="73"/>
    </location>
</feature>
<evidence type="ECO:0000256" key="7">
    <source>
        <dbReference type="ARBA" id="ARBA00023027"/>
    </source>
</evidence>
<evidence type="ECO:0000256" key="10">
    <source>
        <dbReference type="RuleBase" id="RU361228"/>
    </source>
</evidence>
<evidence type="ECO:0000256" key="1">
    <source>
        <dbReference type="ARBA" id="ARBA00009558"/>
    </source>
</evidence>
<reference evidence="11 12" key="1">
    <citation type="submission" date="2019-09" db="EMBL/GenBank/DDBJ databases">
        <title>Bird 10,000 Genomes (B10K) Project - Family phase.</title>
        <authorList>
            <person name="Zhang G."/>
        </authorList>
    </citation>
    <scope>NUCLEOTIDE SEQUENCE [LARGE SCALE GENOMIC DNA]</scope>
    <source>
        <strain evidence="11">B10K-DU-001-55</strain>
        <tissue evidence="11">Muscle</tissue>
    </source>
</reference>
<evidence type="ECO:0000256" key="2">
    <source>
        <dbReference type="ARBA" id="ARBA00022676"/>
    </source>
</evidence>
<dbReference type="OrthoDB" id="423533at2759"/>
<dbReference type="Pfam" id="PF01129">
    <property type="entry name" value="ART"/>
    <property type="match status" value="1"/>
</dbReference>
<dbReference type="PANTHER" id="PTHR10339">
    <property type="entry name" value="ADP-RIBOSYLTRANSFERASE"/>
    <property type="match status" value="1"/>
</dbReference>
<evidence type="ECO:0000256" key="4">
    <source>
        <dbReference type="ARBA" id="ARBA00022695"/>
    </source>
</evidence>
<accession>A0A7L2BEQ2</accession>
<dbReference type="PROSITE" id="PS51996">
    <property type="entry name" value="TR_MART"/>
    <property type="match status" value="1"/>
</dbReference>